<evidence type="ECO:0000256" key="1">
    <source>
        <dbReference type="SAM" id="MobiDB-lite"/>
    </source>
</evidence>
<reference evidence="2 3" key="1">
    <citation type="submission" date="2018-08" db="EMBL/GenBank/DDBJ databases">
        <title>Genomic Encyclopedia of Archaeal and Bacterial Type Strains, Phase II (KMG-II): from individual species to whole genera.</title>
        <authorList>
            <person name="Goeker M."/>
        </authorList>
    </citation>
    <scope>NUCLEOTIDE SEQUENCE [LARGE SCALE GENOMIC DNA]</scope>
    <source>
        <strain evidence="2 3">DSM 5002</strain>
    </source>
</reference>
<proteinExistence type="predicted"/>
<comment type="caution">
    <text evidence="2">The sequence shown here is derived from an EMBL/GenBank/DDBJ whole genome shotgun (WGS) entry which is preliminary data.</text>
</comment>
<keyword evidence="3" id="KW-1185">Reference proteome</keyword>
<feature type="region of interest" description="Disordered" evidence="1">
    <location>
        <begin position="83"/>
        <end position="102"/>
    </location>
</feature>
<dbReference type="EMBL" id="QXDF01000005">
    <property type="protein sequence ID" value="RIA45473.1"/>
    <property type="molecule type" value="Genomic_DNA"/>
</dbReference>
<gene>
    <name evidence="2" type="ORF">BXY53_2760</name>
</gene>
<evidence type="ECO:0000313" key="3">
    <source>
        <dbReference type="Proteomes" id="UP000266273"/>
    </source>
</evidence>
<name>A0A397PAR3_9HYPH</name>
<sequence>MPEDKKSPLQSASEERGRIDQTPDLPTEKTIRDIVEAPEPAEKRQARLLDAKSKLQASMSANPSAHHNKLIEGIDDALAEIEAAGGETGTRSPTDVSGSGGG</sequence>
<dbReference type="Proteomes" id="UP000266273">
    <property type="component" value="Unassembled WGS sequence"/>
</dbReference>
<accession>A0A397PAR3</accession>
<feature type="compositionally biased region" description="Polar residues" evidence="1">
    <location>
        <begin position="89"/>
        <end position="102"/>
    </location>
</feature>
<dbReference type="AlphaFoldDB" id="A0A397PAR3"/>
<dbReference type="RefSeq" id="WP_119062578.1">
    <property type="nucleotide sequence ID" value="NZ_QXDF01000005.1"/>
</dbReference>
<feature type="region of interest" description="Disordered" evidence="1">
    <location>
        <begin position="1"/>
        <end position="42"/>
    </location>
</feature>
<evidence type="ECO:0000313" key="2">
    <source>
        <dbReference type="EMBL" id="RIA45473.1"/>
    </source>
</evidence>
<organism evidence="2 3">
    <name type="scientific">Dichotomicrobium thermohalophilum</name>
    <dbReference type="NCBI Taxonomy" id="933063"/>
    <lineage>
        <taxon>Bacteria</taxon>
        <taxon>Pseudomonadati</taxon>
        <taxon>Pseudomonadota</taxon>
        <taxon>Alphaproteobacteria</taxon>
        <taxon>Hyphomicrobiales</taxon>
        <taxon>Hyphomicrobiaceae</taxon>
        <taxon>Dichotomicrobium</taxon>
    </lineage>
</organism>
<protein>
    <submittedName>
        <fullName evidence="2">Uncharacterized protein</fullName>
    </submittedName>
</protein>